<evidence type="ECO:0000256" key="3">
    <source>
        <dbReference type="ARBA" id="ARBA00023163"/>
    </source>
</evidence>
<evidence type="ECO:0000256" key="1">
    <source>
        <dbReference type="ARBA" id="ARBA00023015"/>
    </source>
</evidence>
<dbReference type="RefSeq" id="WP_069319188.1">
    <property type="nucleotide sequence ID" value="NZ_MDDS01000007.1"/>
</dbReference>
<dbReference type="SUPFAM" id="SSF46955">
    <property type="entry name" value="Putative DNA-binding domain"/>
    <property type="match status" value="1"/>
</dbReference>
<evidence type="ECO:0000313" key="6">
    <source>
        <dbReference type="Proteomes" id="UP000094487"/>
    </source>
</evidence>
<protein>
    <submittedName>
        <fullName evidence="5">Transcriptional regulator</fullName>
    </submittedName>
</protein>
<keyword evidence="2" id="KW-0238">DNA-binding</keyword>
<reference evidence="5 6" key="1">
    <citation type="submission" date="2016-08" db="EMBL/GenBank/DDBJ databases">
        <title>Draft genome of the agarase producing Sphingomonas sp. MCT13.</title>
        <authorList>
            <person name="D'Andrea M.M."/>
            <person name="Rossolini G.M."/>
            <person name="Thaller M.C."/>
        </authorList>
    </citation>
    <scope>NUCLEOTIDE SEQUENCE [LARGE SCALE GENOMIC DNA]</scope>
    <source>
        <strain evidence="5 6">MCT13</strain>
    </source>
</reference>
<dbReference type="PROSITE" id="PS50937">
    <property type="entry name" value="HTH_MERR_2"/>
    <property type="match status" value="1"/>
</dbReference>
<dbReference type="GO" id="GO:0003677">
    <property type="term" value="F:DNA binding"/>
    <property type="evidence" value="ECO:0007669"/>
    <property type="project" value="UniProtKB-KW"/>
</dbReference>
<keyword evidence="1" id="KW-0805">Transcription regulation</keyword>
<dbReference type="Pfam" id="PF09278">
    <property type="entry name" value="MerR-DNA-bind"/>
    <property type="match status" value="1"/>
</dbReference>
<dbReference type="Gene3D" id="1.10.1660.10">
    <property type="match status" value="1"/>
</dbReference>
<name>A0A1E3LZN9_9SPHN</name>
<dbReference type="CDD" id="cd04785">
    <property type="entry name" value="HTH_CadR-PbrR-like"/>
    <property type="match status" value="1"/>
</dbReference>
<evidence type="ECO:0000256" key="2">
    <source>
        <dbReference type="ARBA" id="ARBA00023125"/>
    </source>
</evidence>
<dbReference type="PROSITE" id="PS00552">
    <property type="entry name" value="HTH_MERR_1"/>
    <property type="match status" value="1"/>
</dbReference>
<dbReference type="InterPro" id="IPR015358">
    <property type="entry name" value="Tscrpt_reg_MerR_DNA-bd"/>
</dbReference>
<dbReference type="STRING" id="1888892.BFL28_11680"/>
<dbReference type="PANTHER" id="PTHR30204:SF92">
    <property type="entry name" value="HTH-TYPE TRANSCRIPTIONAL REGULATOR ZNTR"/>
    <property type="match status" value="1"/>
</dbReference>
<dbReference type="SMART" id="SM00422">
    <property type="entry name" value="HTH_MERR"/>
    <property type="match status" value="1"/>
</dbReference>
<evidence type="ECO:0000259" key="4">
    <source>
        <dbReference type="PROSITE" id="PS50937"/>
    </source>
</evidence>
<evidence type="ECO:0000313" key="5">
    <source>
        <dbReference type="EMBL" id="ODP39199.1"/>
    </source>
</evidence>
<comment type="caution">
    <text evidence="5">The sequence shown here is derived from an EMBL/GenBank/DDBJ whole genome shotgun (WGS) entry which is preliminary data.</text>
</comment>
<gene>
    <name evidence="5" type="ORF">BFL28_11680</name>
</gene>
<dbReference type="PANTHER" id="PTHR30204">
    <property type="entry name" value="REDOX-CYCLING DRUG-SENSING TRANSCRIPTIONAL ACTIVATOR SOXR"/>
    <property type="match status" value="1"/>
</dbReference>
<dbReference type="PRINTS" id="PR00040">
    <property type="entry name" value="HTHMERR"/>
</dbReference>
<sequence length="146" mass="16419">MIDKKILQDLAPRFTIGVLARKTGCNIETIRYYEKAGIIPHPARSDGGHRLYGTGHLKRLAFVMKARVLGFTLSEVKTLLRLVDERDRPCAEVRDLAAAHLQNVQAKLADLRGMEAVLKDMVITCDTGQSTECPLIERMFDEQKLI</sequence>
<dbReference type="AlphaFoldDB" id="A0A1E3LZN9"/>
<dbReference type="Proteomes" id="UP000094487">
    <property type="component" value="Unassembled WGS sequence"/>
</dbReference>
<keyword evidence="6" id="KW-1185">Reference proteome</keyword>
<dbReference type="InterPro" id="IPR047057">
    <property type="entry name" value="MerR_fam"/>
</dbReference>
<dbReference type="EMBL" id="MDDS01000007">
    <property type="protein sequence ID" value="ODP39199.1"/>
    <property type="molecule type" value="Genomic_DNA"/>
</dbReference>
<proteinExistence type="predicted"/>
<dbReference type="InterPro" id="IPR009061">
    <property type="entry name" value="DNA-bd_dom_put_sf"/>
</dbReference>
<dbReference type="OrthoDB" id="9802944at2"/>
<feature type="domain" description="HTH merR-type" evidence="4">
    <location>
        <begin position="13"/>
        <end position="82"/>
    </location>
</feature>
<dbReference type="GO" id="GO:0003700">
    <property type="term" value="F:DNA-binding transcription factor activity"/>
    <property type="evidence" value="ECO:0007669"/>
    <property type="project" value="InterPro"/>
</dbReference>
<keyword evidence="3" id="KW-0804">Transcription</keyword>
<accession>A0A1E3LZN9</accession>
<organism evidence="5 6">
    <name type="scientific">Sphingomonas turrisvirgatae</name>
    <dbReference type="NCBI Taxonomy" id="1888892"/>
    <lineage>
        <taxon>Bacteria</taxon>
        <taxon>Pseudomonadati</taxon>
        <taxon>Pseudomonadota</taxon>
        <taxon>Alphaproteobacteria</taxon>
        <taxon>Sphingomonadales</taxon>
        <taxon>Sphingomonadaceae</taxon>
        <taxon>Sphingomonas</taxon>
    </lineage>
</organism>
<dbReference type="InterPro" id="IPR000551">
    <property type="entry name" value="MerR-type_HTH_dom"/>
</dbReference>
<dbReference type="Pfam" id="PF00376">
    <property type="entry name" value="MerR"/>
    <property type="match status" value="1"/>
</dbReference>